<dbReference type="EMBL" id="SDIQ01000044">
    <property type="protein sequence ID" value="RXL17161.1"/>
    <property type="molecule type" value="Genomic_DNA"/>
</dbReference>
<proteinExistence type="predicted"/>
<protein>
    <submittedName>
        <fullName evidence="1">C1 repressor inactivator</fullName>
    </submittedName>
</protein>
<dbReference type="AlphaFoldDB" id="A0A4Q1DIL2"/>
<comment type="caution">
    <text evidence="1">The sequence shown here is derived from an EMBL/GenBank/DDBJ whole genome shotgun (WGS) entry which is preliminary data.</text>
</comment>
<gene>
    <name evidence="1" type="ORF">EKD96_21180</name>
</gene>
<evidence type="ECO:0000313" key="1">
    <source>
        <dbReference type="EMBL" id="RXL17161.1"/>
    </source>
</evidence>
<reference evidence="1" key="1">
    <citation type="submission" date="2019-01" db="EMBL/GenBank/DDBJ databases">
        <title>Whole genome sequencing of Salmonella enterica.</title>
        <authorList>
            <person name="Cao G."/>
        </authorList>
    </citation>
    <scope>NUCLEOTIDE SEQUENCE [LARGE SCALE GENOMIC DNA]</scope>
    <source>
        <strain evidence="1">CFSAN074594</strain>
    </source>
</reference>
<sequence>MAFIAPTVDDVKNYSNELSLDLTSPDAARAVTEHHLKLSNQEHRVTVDEVLDLIDSVDYLIYLILTESS</sequence>
<dbReference type="RefSeq" id="WP_000864014.1">
    <property type="nucleotide sequence ID" value="NZ_BCOB01000047.1"/>
</dbReference>
<name>A0A4Q1DIL2_SALER</name>
<dbReference type="Proteomes" id="UP000839536">
    <property type="component" value="Unassembled WGS sequence"/>
</dbReference>
<accession>A0A4Q1DIL2</accession>
<organism evidence="1">
    <name type="scientific">Salmonella enterica</name>
    <name type="common">Salmonella choleraesuis</name>
    <dbReference type="NCBI Taxonomy" id="28901"/>
    <lineage>
        <taxon>Bacteria</taxon>
        <taxon>Pseudomonadati</taxon>
        <taxon>Pseudomonadota</taxon>
        <taxon>Gammaproteobacteria</taxon>
        <taxon>Enterobacterales</taxon>
        <taxon>Enterobacteriaceae</taxon>
        <taxon>Salmonella</taxon>
    </lineage>
</organism>